<reference evidence="1 2" key="1">
    <citation type="submission" date="2016-12" db="EMBL/GenBank/DDBJ databases">
        <title>The new phylogeny of genus Mycobacterium.</title>
        <authorList>
            <person name="Tortoli E."/>
            <person name="Trovato A."/>
            <person name="Cirillo D.M."/>
        </authorList>
    </citation>
    <scope>NUCLEOTIDE SEQUENCE [LARGE SCALE GENOMIC DNA]</scope>
    <source>
        <strain evidence="1 2">DSM 44624</strain>
    </source>
</reference>
<sequence>MPPTRDLIIWIREPRRPDSAQKVGDADLAQCKPTLETWRDTEPTGPNYCFKIAWASDNPGYDVDPRPAAPLKKVIDQTGGC</sequence>
<comment type="caution">
    <text evidence="1">The sequence shown here is derived from an EMBL/GenBank/DDBJ whole genome shotgun (WGS) entry which is preliminary data.</text>
</comment>
<gene>
    <name evidence="1" type="ORF">BST20_16490</name>
</gene>
<dbReference type="EMBL" id="MVHM01000010">
    <property type="protein sequence ID" value="ORA36152.1"/>
    <property type="molecule type" value="Genomic_DNA"/>
</dbReference>
<proteinExistence type="predicted"/>
<dbReference type="RefSeq" id="WP_083132468.1">
    <property type="nucleotide sequence ID" value="NZ_JACKTX010000027.1"/>
</dbReference>
<accession>A0AA91RHJ6</accession>
<dbReference type="AlphaFoldDB" id="A0AA91RHJ6"/>
<organism evidence="1 2">
    <name type="scientific">Mycobacterium branderi</name>
    <dbReference type="NCBI Taxonomy" id="43348"/>
    <lineage>
        <taxon>Bacteria</taxon>
        <taxon>Bacillati</taxon>
        <taxon>Actinomycetota</taxon>
        <taxon>Actinomycetes</taxon>
        <taxon>Mycobacteriales</taxon>
        <taxon>Mycobacteriaceae</taxon>
        <taxon>Mycobacterium</taxon>
    </lineage>
</organism>
<dbReference type="Proteomes" id="UP000192441">
    <property type="component" value="Unassembled WGS sequence"/>
</dbReference>
<evidence type="ECO:0000313" key="2">
    <source>
        <dbReference type="Proteomes" id="UP000192441"/>
    </source>
</evidence>
<evidence type="ECO:0000313" key="1">
    <source>
        <dbReference type="EMBL" id="ORA36152.1"/>
    </source>
</evidence>
<name>A0AA91RHJ6_9MYCO</name>
<protein>
    <submittedName>
        <fullName evidence="1">Uncharacterized protein</fullName>
    </submittedName>
</protein>